<accession>A0A9P6HXH0</accession>
<keyword evidence="3" id="KW-1185">Reference proteome</keyword>
<comment type="caution">
    <text evidence="2">The sequence shown here is derived from an EMBL/GenBank/DDBJ whole genome shotgun (WGS) entry which is preliminary data.</text>
</comment>
<dbReference type="RefSeq" id="XP_038742754.1">
    <property type="nucleotide sequence ID" value="XM_038891821.1"/>
</dbReference>
<dbReference type="GeneID" id="62164895"/>
<dbReference type="EMBL" id="JAATWM020000032">
    <property type="protein sequence ID" value="KAF9873293.1"/>
    <property type="molecule type" value="Genomic_DNA"/>
</dbReference>
<evidence type="ECO:0000313" key="2">
    <source>
        <dbReference type="EMBL" id="KAF9873293.1"/>
    </source>
</evidence>
<feature type="coiled-coil region" evidence="1">
    <location>
        <begin position="172"/>
        <end position="232"/>
    </location>
</feature>
<reference evidence="2" key="2">
    <citation type="submission" date="2020-11" db="EMBL/GenBank/DDBJ databases">
        <title>Whole genome sequencing of Colletotrichum sp.</title>
        <authorList>
            <person name="Li H."/>
        </authorList>
    </citation>
    <scope>NUCLEOTIDE SEQUENCE</scope>
    <source>
        <strain evidence="2">CkLH20</strain>
    </source>
</reference>
<name>A0A9P6HXH0_9PEZI</name>
<gene>
    <name evidence="2" type="ORF">CkaCkLH20_09106</name>
</gene>
<evidence type="ECO:0000313" key="3">
    <source>
        <dbReference type="Proteomes" id="UP000781932"/>
    </source>
</evidence>
<dbReference type="Proteomes" id="UP000781932">
    <property type="component" value="Unassembled WGS sequence"/>
</dbReference>
<sequence length="284" mass="32456">MNTCSISDEDFAPWANNAVWLVMEKKFPQFQSKDELAFQLQKQNPTTELLTDQKTRVKRANLLSEYATVQVVYQSSNTTNNPNIRLCAFIFCDNLIVTIATRALLQQEYTNNPAATKSKWRQIDNLGFLSKHVNEFQGPRAKLTAEEVGYLSGSDILAKELQRINRAHQGQIKTIYENHRKEKEEIENQAQQLLNVDEDSMVNQLSKKCSELEEENAAVKEENAILKKQKATLGEDIKYLQLDNQESLKMVKVSEEKRKALTTIVTAIDKKTKTADEDELLISL</sequence>
<evidence type="ECO:0000256" key="1">
    <source>
        <dbReference type="SAM" id="Coils"/>
    </source>
</evidence>
<organism evidence="2 3">
    <name type="scientific">Colletotrichum karsti</name>
    <dbReference type="NCBI Taxonomy" id="1095194"/>
    <lineage>
        <taxon>Eukaryota</taxon>
        <taxon>Fungi</taxon>
        <taxon>Dikarya</taxon>
        <taxon>Ascomycota</taxon>
        <taxon>Pezizomycotina</taxon>
        <taxon>Sordariomycetes</taxon>
        <taxon>Hypocreomycetidae</taxon>
        <taxon>Glomerellales</taxon>
        <taxon>Glomerellaceae</taxon>
        <taxon>Colletotrichum</taxon>
        <taxon>Colletotrichum boninense species complex</taxon>
    </lineage>
</organism>
<protein>
    <submittedName>
        <fullName evidence="2">Uncharacterized protein</fullName>
    </submittedName>
</protein>
<dbReference type="AlphaFoldDB" id="A0A9P6HXH0"/>
<proteinExistence type="predicted"/>
<keyword evidence="1" id="KW-0175">Coiled coil</keyword>
<reference evidence="2" key="1">
    <citation type="submission" date="2020-03" db="EMBL/GenBank/DDBJ databases">
        <authorList>
            <person name="He L."/>
        </authorList>
    </citation>
    <scope>NUCLEOTIDE SEQUENCE</scope>
    <source>
        <strain evidence="2">CkLH20</strain>
    </source>
</reference>